<proteinExistence type="predicted"/>
<evidence type="ECO:0008006" key="2">
    <source>
        <dbReference type="Google" id="ProtNLM"/>
    </source>
</evidence>
<organism evidence="1">
    <name type="scientific">human gut metagenome</name>
    <dbReference type="NCBI Taxonomy" id="408170"/>
    <lineage>
        <taxon>unclassified sequences</taxon>
        <taxon>metagenomes</taxon>
        <taxon>organismal metagenomes</taxon>
    </lineage>
</organism>
<protein>
    <recommendedName>
        <fullName evidence="2">N-acetyl sugar amidotransferase</fullName>
    </recommendedName>
</protein>
<sequence>MEKNPRYVEIDYAKYAPDIPEDQLEAYYGLPKHVQFCNECVMSNQKPNSCYEFEHTIKSIKKTMVIQDDGTCDACHACHNKANGHIDWALREKELRELCDEYRKNDGSYDCLVPGSGGKDSFYAAHILKYKYGMHPLTVTWAPHIYTPWGLG</sequence>
<reference evidence="1" key="1">
    <citation type="journal article" date="2013" name="Environ. Microbiol.">
        <title>Microbiota from the distal guts of lean and obese adolescents exhibit partial functional redundancy besides clear differences in community structure.</title>
        <authorList>
            <person name="Ferrer M."/>
            <person name="Ruiz A."/>
            <person name="Lanza F."/>
            <person name="Haange S.B."/>
            <person name="Oberbach A."/>
            <person name="Till H."/>
            <person name="Bargiela R."/>
            <person name="Campoy C."/>
            <person name="Segura M.T."/>
            <person name="Richter M."/>
            <person name="von Bergen M."/>
            <person name="Seifert J."/>
            <person name="Suarez A."/>
        </authorList>
    </citation>
    <scope>NUCLEOTIDE SEQUENCE</scope>
</reference>
<evidence type="ECO:0000313" key="1">
    <source>
        <dbReference type="EMBL" id="EKC69000.1"/>
    </source>
</evidence>
<dbReference type="AlphaFoldDB" id="K1TS22"/>
<comment type="caution">
    <text evidence="1">The sequence shown here is derived from an EMBL/GenBank/DDBJ whole genome shotgun (WGS) entry which is preliminary data.</text>
</comment>
<dbReference type="SUPFAM" id="SSF52402">
    <property type="entry name" value="Adenine nucleotide alpha hydrolases-like"/>
    <property type="match status" value="1"/>
</dbReference>
<dbReference type="EMBL" id="AJWY01005670">
    <property type="protein sequence ID" value="EKC69000.1"/>
    <property type="molecule type" value="Genomic_DNA"/>
</dbReference>
<accession>K1TS22</accession>
<name>K1TS22_9ZZZZ</name>
<gene>
    <name evidence="1" type="ORF">LEA_08516</name>
</gene>